<comment type="caution">
    <text evidence="2">The sequence shown here is derived from an EMBL/GenBank/DDBJ whole genome shotgun (WGS) entry which is preliminary data.</text>
</comment>
<dbReference type="STRING" id="520767.ATZ99_02180"/>
<protein>
    <submittedName>
        <fullName evidence="2">Spore germination protein GerM</fullName>
    </submittedName>
</protein>
<reference evidence="2 3" key="1">
    <citation type="submission" date="2015-12" db="EMBL/GenBank/DDBJ databases">
        <title>Draft genome of Thermovenabulum gondwanense isolated from a red thermophilic microbial mat colonisisng an outflow channel of a bore well.</title>
        <authorList>
            <person name="Patel B.K."/>
        </authorList>
    </citation>
    <scope>NUCLEOTIDE SEQUENCE [LARGE SCALE GENOMIC DNA]</scope>
    <source>
        <strain evidence="2 3">R270</strain>
    </source>
</reference>
<proteinExistence type="predicted"/>
<evidence type="ECO:0000259" key="1">
    <source>
        <dbReference type="SMART" id="SM00909"/>
    </source>
</evidence>
<feature type="domain" description="GerMN" evidence="1">
    <location>
        <begin position="73"/>
        <end position="165"/>
    </location>
</feature>
<dbReference type="OrthoDB" id="9809406at2"/>
<evidence type="ECO:0000313" key="3">
    <source>
        <dbReference type="Proteomes" id="UP000075737"/>
    </source>
</evidence>
<gene>
    <name evidence="2" type="primary">gerM_2</name>
    <name evidence="2" type="ORF">ATZ99_02180</name>
</gene>
<name>A0A162N2G9_9FIRM</name>
<dbReference type="PROSITE" id="PS51257">
    <property type="entry name" value="PROKAR_LIPOPROTEIN"/>
    <property type="match status" value="1"/>
</dbReference>
<dbReference type="AlphaFoldDB" id="A0A162N2G9"/>
<feature type="domain" description="GerMN" evidence="1">
    <location>
        <begin position="224"/>
        <end position="312"/>
    </location>
</feature>
<sequence length="331" mass="36907">MPKKLIAGLLIFLLIVSLTGCNILTFFKKEDSNKEEAIQGKSEDLRKTVLYYVNENNLLVPVTKSIPRVEGIAKAAIENLIDREEIRMQLSGKGLKPTLPENTRILGMTIKDGVARVDFSKEFLNFKDKMGEKIALLSLVYTLTEFPTINKVELMVEGKSIKKSTFGTKLDAPLQRENINLESEGQNINNMQKVTLYFRGTNKEGTFSYFVPVTRYVKNSNDLLKTALQELIKGPKPEMGLSSVIPRDTKVLSVEKKDSEVIANFSKELENFGGGLENEQAVVNSIVLTLTSFKGVDRVTIQVEGEKTVLSEGTVLDTPILKPLYVNPESI</sequence>
<accession>A0A162N2G9</accession>
<dbReference type="RefSeq" id="WP_068747397.1">
    <property type="nucleotide sequence ID" value="NZ_LOHZ01000015.1"/>
</dbReference>
<organism evidence="2 3">
    <name type="scientific">Thermovenabulum gondwanense</name>
    <dbReference type="NCBI Taxonomy" id="520767"/>
    <lineage>
        <taxon>Bacteria</taxon>
        <taxon>Bacillati</taxon>
        <taxon>Bacillota</taxon>
        <taxon>Clostridia</taxon>
        <taxon>Thermosediminibacterales</taxon>
        <taxon>Thermosediminibacteraceae</taxon>
        <taxon>Thermovenabulum</taxon>
    </lineage>
</organism>
<dbReference type="EMBL" id="LOHZ01000015">
    <property type="protein sequence ID" value="KYO68706.1"/>
    <property type="molecule type" value="Genomic_DNA"/>
</dbReference>
<dbReference type="Pfam" id="PF10646">
    <property type="entry name" value="Germane"/>
    <property type="match status" value="2"/>
</dbReference>
<keyword evidence="3" id="KW-1185">Reference proteome</keyword>
<evidence type="ECO:0000313" key="2">
    <source>
        <dbReference type="EMBL" id="KYO68706.1"/>
    </source>
</evidence>
<dbReference type="Proteomes" id="UP000075737">
    <property type="component" value="Unassembled WGS sequence"/>
</dbReference>
<dbReference type="InterPro" id="IPR019606">
    <property type="entry name" value="GerMN"/>
</dbReference>
<dbReference type="SMART" id="SM00909">
    <property type="entry name" value="Germane"/>
    <property type="match status" value="2"/>
</dbReference>